<protein>
    <submittedName>
        <fullName evidence="6">FAD-dependent oxidoreductase</fullName>
    </submittedName>
</protein>
<sequence>MPSFPKLDQDIKTDVLIIGGGMAGVLCAYMLNAAGVDYVLAEAESIGMGITKNTTAKITAQHGLIYKKLIKEFGIQKAKQYLDLNLRAVETFRTLCEDTDCGFENRDAYVYSISSREEIVEEINALKQLGYSADFISNTPLPFAVSGAVRFKDQAQFSPLEFISKLSKGLTIYEHTKITQLIGTKALTNGGTIDAKKIIVATHFPFINKHGAYFMKMYQQRSYVIAVENAQNVGGMYINAAEGGLSFRNCKDLLFIGGAEHRTGKQSTAWNELRDFARKNYPGSNEKYHWATQDCMTLDGAPYIGNYSSATPDMYVATGFNKWGMTSAMVAAQILCDLITGRKKDSFNVFSPSRTILRPQLAVNAFEAVVHLVNFKPKRCPHLGCALNWNPYEHSWDCPCHGSRFDATGKLIDNPATGDKKI</sequence>
<dbReference type="AlphaFoldDB" id="A0A9D2SA06"/>
<dbReference type="GO" id="GO:0005737">
    <property type="term" value="C:cytoplasm"/>
    <property type="evidence" value="ECO:0007669"/>
    <property type="project" value="TreeGrafter"/>
</dbReference>
<evidence type="ECO:0000256" key="3">
    <source>
        <dbReference type="ARBA" id="ARBA00023004"/>
    </source>
</evidence>
<comment type="caution">
    <text evidence="6">The sequence shown here is derived from an EMBL/GenBank/DDBJ whole genome shotgun (WGS) entry which is preliminary data.</text>
</comment>
<dbReference type="GO" id="GO:0046872">
    <property type="term" value="F:metal ion binding"/>
    <property type="evidence" value="ECO:0007669"/>
    <property type="project" value="UniProtKB-KW"/>
</dbReference>
<dbReference type="GO" id="GO:0051537">
    <property type="term" value="F:2 iron, 2 sulfur cluster binding"/>
    <property type="evidence" value="ECO:0007669"/>
    <property type="project" value="UniProtKB-KW"/>
</dbReference>
<evidence type="ECO:0000259" key="5">
    <source>
        <dbReference type="PROSITE" id="PS51296"/>
    </source>
</evidence>
<name>A0A9D2SA06_9FIRM</name>
<keyword evidence="4" id="KW-0411">Iron-sulfur</keyword>
<gene>
    <name evidence="6" type="ORF">IAA37_07715</name>
</gene>
<dbReference type="PANTHER" id="PTHR13847:SF274">
    <property type="entry name" value="RIESKE 2FE-2S IRON-SULFUR PROTEIN YHFW-RELATED"/>
    <property type="match status" value="1"/>
</dbReference>
<dbReference type="Gene3D" id="3.50.50.60">
    <property type="entry name" value="FAD/NAD(P)-binding domain"/>
    <property type="match status" value="1"/>
</dbReference>
<feature type="domain" description="Rieske" evidence="5">
    <location>
        <begin position="379"/>
        <end position="422"/>
    </location>
</feature>
<dbReference type="PANTHER" id="PTHR13847">
    <property type="entry name" value="SARCOSINE DEHYDROGENASE-RELATED"/>
    <property type="match status" value="1"/>
</dbReference>
<dbReference type="InterPro" id="IPR036922">
    <property type="entry name" value="Rieske_2Fe-2S_sf"/>
</dbReference>
<accession>A0A9D2SA06</accession>
<reference evidence="6" key="2">
    <citation type="submission" date="2021-04" db="EMBL/GenBank/DDBJ databases">
        <authorList>
            <person name="Gilroy R."/>
        </authorList>
    </citation>
    <scope>NUCLEOTIDE SEQUENCE</scope>
    <source>
        <strain evidence="6">CHK188-16595</strain>
    </source>
</reference>
<evidence type="ECO:0000256" key="4">
    <source>
        <dbReference type="ARBA" id="ARBA00023014"/>
    </source>
</evidence>
<dbReference type="InterPro" id="IPR006076">
    <property type="entry name" value="FAD-dep_OxRdtase"/>
</dbReference>
<evidence type="ECO:0000256" key="1">
    <source>
        <dbReference type="ARBA" id="ARBA00022714"/>
    </source>
</evidence>
<dbReference type="InterPro" id="IPR017941">
    <property type="entry name" value="Rieske_2Fe-2S"/>
</dbReference>
<dbReference type="Proteomes" id="UP000823877">
    <property type="component" value="Unassembled WGS sequence"/>
</dbReference>
<keyword evidence="1" id="KW-0001">2Fe-2S</keyword>
<dbReference type="GO" id="GO:0016705">
    <property type="term" value="F:oxidoreductase activity, acting on paired donors, with incorporation or reduction of molecular oxygen"/>
    <property type="evidence" value="ECO:0007669"/>
    <property type="project" value="UniProtKB-ARBA"/>
</dbReference>
<dbReference type="PROSITE" id="PS51296">
    <property type="entry name" value="RIESKE"/>
    <property type="match status" value="1"/>
</dbReference>
<dbReference type="Gene3D" id="2.102.10.10">
    <property type="entry name" value="Rieske [2Fe-2S] iron-sulphur domain"/>
    <property type="match status" value="1"/>
</dbReference>
<evidence type="ECO:0000313" key="6">
    <source>
        <dbReference type="EMBL" id="HJB75539.1"/>
    </source>
</evidence>
<proteinExistence type="predicted"/>
<dbReference type="SUPFAM" id="SSF50022">
    <property type="entry name" value="ISP domain"/>
    <property type="match status" value="1"/>
</dbReference>
<keyword evidence="2" id="KW-0479">Metal-binding</keyword>
<reference evidence="6" key="1">
    <citation type="journal article" date="2021" name="PeerJ">
        <title>Extensive microbial diversity within the chicken gut microbiome revealed by metagenomics and culture.</title>
        <authorList>
            <person name="Gilroy R."/>
            <person name="Ravi A."/>
            <person name="Getino M."/>
            <person name="Pursley I."/>
            <person name="Horton D.L."/>
            <person name="Alikhan N.F."/>
            <person name="Baker D."/>
            <person name="Gharbi K."/>
            <person name="Hall N."/>
            <person name="Watson M."/>
            <person name="Adriaenssens E.M."/>
            <person name="Foster-Nyarko E."/>
            <person name="Jarju S."/>
            <person name="Secka A."/>
            <person name="Antonio M."/>
            <person name="Oren A."/>
            <person name="Chaudhuri R.R."/>
            <person name="La Ragione R."/>
            <person name="Hildebrand F."/>
            <person name="Pallen M.J."/>
        </authorList>
    </citation>
    <scope>NUCLEOTIDE SEQUENCE</scope>
    <source>
        <strain evidence="6">CHK188-16595</strain>
    </source>
</reference>
<dbReference type="Pfam" id="PF01266">
    <property type="entry name" value="DAO"/>
    <property type="match status" value="1"/>
</dbReference>
<keyword evidence="3" id="KW-0408">Iron</keyword>
<dbReference type="InterPro" id="IPR036188">
    <property type="entry name" value="FAD/NAD-bd_sf"/>
</dbReference>
<dbReference type="SUPFAM" id="SSF51905">
    <property type="entry name" value="FAD/NAD(P)-binding domain"/>
    <property type="match status" value="1"/>
</dbReference>
<dbReference type="PRINTS" id="PR00420">
    <property type="entry name" value="RNGMNOXGNASE"/>
</dbReference>
<evidence type="ECO:0000256" key="2">
    <source>
        <dbReference type="ARBA" id="ARBA00022723"/>
    </source>
</evidence>
<dbReference type="EMBL" id="DWXN01000012">
    <property type="protein sequence ID" value="HJB75539.1"/>
    <property type="molecule type" value="Genomic_DNA"/>
</dbReference>
<organism evidence="6 7">
    <name type="scientific">Candidatus Eubacterium faecale</name>
    <dbReference type="NCBI Taxonomy" id="2838568"/>
    <lineage>
        <taxon>Bacteria</taxon>
        <taxon>Bacillati</taxon>
        <taxon>Bacillota</taxon>
        <taxon>Clostridia</taxon>
        <taxon>Eubacteriales</taxon>
        <taxon>Eubacteriaceae</taxon>
        <taxon>Eubacterium</taxon>
    </lineage>
</organism>
<dbReference type="GO" id="GO:0004497">
    <property type="term" value="F:monooxygenase activity"/>
    <property type="evidence" value="ECO:0007669"/>
    <property type="project" value="UniProtKB-ARBA"/>
</dbReference>
<dbReference type="Pfam" id="PF00355">
    <property type="entry name" value="Rieske"/>
    <property type="match status" value="1"/>
</dbReference>
<evidence type="ECO:0000313" key="7">
    <source>
        <dbReference type="Proteomes" id="UP000823877"/>
    </source>
</evidence>
<dbReference type="Gene3D" id="3.30.9.10">
    <property type="entry name" value="D-Amino Acid Oxidase, subunit A, domain 2"/>
    <property type="match status" value="1"/>
</dbReference>